<proteinExistence type="predicted"/>
<protein>
    <submittedName>
        <fullName evidence="3">Uncharacterized protein</fullName>
    </submittedName>
</protein>
<evidence type="ECO:0000313" key="4">
    <source>
        <dbReference type="Proteomes" id="UP000663844"/>
    </source>
</evidence>
<keyword evidence="2" id="KW-0472">Membrane</keyword>
<gene>
    <name evidence="3" type="ORF">OXD698_LOCUS47451</name>
</gene>
<evidence type="ECO:0000256" key="2">
    <source>
        <dbReference type="SAM" id="Phobius"/>
    </source>
</evidence>
<keyword evidence="2" id="KW-1133">Transmembrane helix</keyword>
<accession>A0A820JKS8</accession>
<keyword evidence="2" id="KW-0812">Transmembrane</keyword>
<reference evidence="3" key="1">
    <citation type="submission" date="2021-02" db="EMBL/GenBank/DDBJ databases">
        <authorList>
            <person name="Nowell W R."/>
        </authorList>
    </citation>
    <scope>NUCLEOTIDE SEQUENCE</scope>
</reference>
<evidence type="ECO:0000256" key="1">
    <source>
        <dbReference type="SAM" id="MobiDB-lite"/>
    </source>
</evidence>
<feature type="transmembrane region" description="Helical" evidence="2">
    <location>
        <begin position="6"/>
        <end position="25"/>
    </location>
</feature>
<comment type="caution">
    <text evidence="3">The sequence shown here is derived from an EMBL/GenBank/DDBJ whole genome shotgun (WGS) entry which is preliminary data.</text>
</comment>
<evidence type="ECO:0000313" key="3">
    <source>
        <dbReference type="EMBL" id="CAF4326361.1"/>
    </source>
</evidence>
<organism evidence="3 4">
    <name type="scientific">Adineta steineri</name>
    <dbReference type="NCBI Taxonomy" id="433720"/>
    <lineage>
        <taxon>Eukaryota</taxon>
        <taxon>Metazoa</taxon>
        <taxon>Spiralia</taxon>
        <taxon>Gnathifera</taxon>
        <taxon>Rotifera</taxon>
        <taxon>Eurotatoria</taxon>
        <taxon>Bdelloidea</taxon>
        <taxon>Adinetida</taxon>
        <taxon>Adinetidae</taxon>
        <taxon>Adineta</taxon>
    </lineage>
</organism>
<dbReference type="AlphaFoldDB" id="A0A820JKS8"/>
<feature type="region of interest" description="Disordered" evidence="1">
    <location>
        <begin position="33"/>
        <end position="54"/>
    </location>
</feature>
<dbReference type="EMBL" id="CAJOAZ010018456">
    <property type="protein sequence ID" value="CAF4326361.1"/>
    <property type="molecule type" value="Genomic_DNA"/>
</dbReference>
<name>A0A820JKS8_9BILA</name>
<sequence>MQYTYIFSLFITLTIIQVIFSFKIINDEQNEDKYDETRQISSSSSSLKKQENMPECLSKSQFLNMLNRDRRASISRPYFQHRRPSRDNNRYPTKNSLAFSPRLGKRIYEDENEYDNDIDNKFATRSVDLDTFLVTLVGHLQGKKIDIVYEDSTKICLSQSISDTLIQQVLDKFDTNRRNQDIQEKEEIRTRQQSAKHPVLFRYRLG</sequence>
<dbReference type="Proteomes" id="UP000663844">
    <property type="component" value="Unassembled WGS sequence"/>
</dbReference>